<accession>A0AA87ATI8</accession>
<name>A0AA87ATI8_9BACL</name>
<comment type="caution">
    <text evidence="1">The sequence shown here is derived from an EMBL/GenBank/DDBJ whole genome shotgun (WGS) entry which is preliminary data.</text>
</comment>
<dbReference type="EMBL" id="ACRO01000047">
    <property type="protein sequence ID" value="EGF86030.1"/>
    <property type="molecule type" value="Genomic_DNA"/>
</dbReference>
<dbReference type="GO" id="GO:0008009">
    <property type="term" value="F:chemokine activity"/>
    <property type="evidence" value="ECO:0007669"/>
    <property type="project" value="InterPro"/>
</dbReference>
<dbReference type="RefSeq" id="WP_003148013.1">
    <property type="nucleotide sequence ID" value="NZ_GL883586.1"/>
</dbReference>
<evidence type="ECO:0000313" key="2">
    <source>
        <dbReference type="Proteomes" id="UP000004773"/>
    </source>
</evidence>
<organism evidence="1 2">
    <name type="scientific">Gemella haemolysans M341</name>
    <dbReference type="NCBI Taxonomy" id="562981"/>
    <lineage>
        <taxon>Bacteria</taxon>
        <taxon>Bacillati</taxon>
        <taxon>Bacillota</taxon>
        <taxon>Bacilli</taxon>
        <taxon>Bacillales</taxon>
        <taxon>Gemellaceae</taxon>
        <taxon>Gemella</taxon>
    </lineage>
</organism>
<dbReference type="SUPFAM" id="SSF54117">
    <property type="entry name" value="Interleukin 8-like chemokines"/>
    <property type="match status" value="1"/>
</dbReference>
<reference evidence="1 2" key="1">
    <citation type="submission" date="2011-03" db="EMBL/GenBank/DDBJ databases">
        <title>The Genome Sequence of Gemella haemolysans M341.</title>
        <authorList>
            <consortium name="The Broad Institute Genome Sequencing Platform"/>
            <consortium name="The Broad Institute Genome Sequencing Center for Infectious Disease"/>
            <person name="Earl A."/>
            <person name="Ward D."/>
            <person name="Feldgarden M."/>
            <person name="Gevers D."/>
            <person name="Sibley C.D."/>
            <person name="Field T.R."/>
            <person name="Grinwis M."/>
            <person name="Eshaghurshan C.S."/>
            <person name="Surette M.G."/>
            <person name="Young S.K."/>
            <person name="Zeng Q."/>
            <person name="Gargeya S."/>
            <person name="Fitzgerald M."/>
            <person name="Haas B."/>
            <person name="Abouelleil A."/>
            <person name="Alvarado L."/>
            <person name="Arachchi H.M."/>
            <person name="Berlin A."/>
            <person name="Brown A."/>
            <person name="Chapman S.B."/>
            <person name="Chen Z."/>
            <person name="Dunbar C."/>
            <person name="Freedman E."/>
            <person name="Gearin G."/>
            <person name="Gellesch M."/>
            <person name="Goldberg J."/>
            <person name="Griggs A."/>
            <person name="Gujja S."/>
            <person name="Heilman E.R."/>
            <person name="Heiman D."/>
            <person name="Howarth C."/>
            <person name="Larson L."/>
            <person name="Lui A."/>
            <person name="MacDonald P.J.P."/>
            <person name="Mehta T."/>
            <person name="Montmayeur A."/>
            <person name="Murphy C."/>
            <person name="Neiman D."/>
            <person name="Pearson M."/>
            <person name="Priest M."/>
            <person name="Roberts A."/>
            <person name="Saif S."/>
            <person name="Shea T."/>
            <person name="Shenoy N."/>
            <person name="Sisk P."/>
            <person name="Stolte C."/>
            <person name="Sykes S."/>
            <person name="White J."/>
            <person name="Yandava C."/>
            <person name="Wortman J."/>
            <person name="Nusbaum C."/>
            <person name="Birren B."/>
        </authorList>
    </citation>
    <scope>NUCLEOTIDE SEQUENCE [LARGE SCALE GENOMIC DNA]</scope>
    <source>
        <strain evidence="1 2">M341</strain>
    </source>
</reference>
<sequence>MEYEVIFTMKNDETICIKTDQKTVNDLYEVFKDLKHIRGKVPLKFGGKLIDLKEVDYFRWYVI</sequence>
<dbReference type="AlphaFoldDB" id="A0AA87ATI8"/>
<dbReference type="GO" id="GO:0006955">
    <property type="term" value="P:immune response"/>
    <property type="evidence" value="ECO:0007669"/>
    <property type="project" value="InterPro"/>
</dbReference>
<evidence type="ECO:0000313" key="1">
    <source>
        <dbReference type="EMBL" id="EGF86030.1"/>
    </source>
</evidence>
<dbReference type="Proteomes" id="UP000004773">
    <property type="component" value="Unassembled WGS sequence"/>
</dbReference>
<proteinExistence type="predicted"/>
<dbReference type="GO" id="GO:0005576">
    <property type="term" value="C:extracellular region"/>
    <property type="evidence" value="ECO:0007669"/>
    <property type="project" value="InterPro"/>
</dbReference>
<gene>
    <name evidence="1" type="ORF">HMPREF0428_01832</name>
</gene>
<dbReference type="InterPro" id="IPR036048">
    <property type="entry name" value="Interleukin_8-like_sf"/>
</dbReference>
<protein>
    <submittedName>
        <fullName evidence="1">Uncharacterized protein</fullName>
    </submittedName>
</protein>